<reference evidence="1" key="1">
    <citation type="journal article" date="2023" name="Insect Mol. Biol.">
        <title>Genome sequencing provides insights into the evolution of gene families encoding plant cell wall-degrading enzymes in longhorned beetles.</title>
        <authorList>
            <person name="Shin N.R."/>
            <person name="Okamura Y."/>
            <person name="Kirsch R."/>
            <person name="Pauchet Y."/>
        </authorList>
    </citation>
    <scope>NUCLEOTIDE SEQUENCE</scope>
    <source>
        <strain evidence="1">AMC_N1</strain>
    </source>
</reference>
<accession>A0AAV8Y978</accession>
<protein>
    <submittedName>
        <fullName evidence="1">Uncharacterized protein</fullName>
    </submittedName>
</protein>
<organism evidence="1 2">
    <name type="scientific">Aromia moschata</name>
    <dbReference type="NCBI Taxonomy" id="1265417"/>
    <lineage>
        <taxon>Eukaryota</taxon>
        <taxon>Metazoa</taxon>
        <taxon>Ecdysozoa</taxon>
        <taxon>Arthropoda</taxon>
        <taxon>Hexapoda</taxon>
        <taxon>Insecta</taxon>
        <taxon>Pterygota</taxon>
        <taxon>Neoptera</taxon>
        <taxon>Endopterygota</taxon>
        <taxon>Coleoptera</taxon>
        <taxon>Polyphaga</taxon>
        <taxon>Cucujiformia</taxon>
        <taxon>Chrysomeloidea</taxon>
        <taxon>Cerambycidae</taxon>
        <taxon>Cerambycinae</taxon>
        <taxon>Callichromatini</taxon>
        <taxon>Aromia</taxon>
    </lineage>
</organism>
<keyword evidence="2" id="KW-1185">Reference proteome</keyword>
<dbReference type="Proteomes" id="UP001162162">
    <property type="component" value="Unassembled WGS sequence"/>
</dbReference>
<evidence type="ECO:0000313" key="1">
    <source>
        <dbReference type="EMBL" id="KAJ8947695.1"/>
    </source>
</evidence>
<proteinExistence type="predicted"/>
<name>A0AAV8Y978_9CUCU</name>
<evidence type="ECO:0000313" key="2">
    <source>
        <dbReference type="Proteomes" id="UP001162162"/>
    </source>
</evidence>
<comment type="caution">
    <text evidence="1">The sequence shown here is derived from an EMBL/GenBank/DDBJ whole genome shotgun (WGS) entry which is preliminary data.</text>
</comment>
<dbReference type="EMBL" id="JAPWTK010000155">
    <property type="protein sequence ID" value="KAJ8947695.1"/>
    <property type="molecule type" value="Genomic_DNA"/>
</dbReference>
<dbReference type="AlphaFoldDB" id="A0AAV8Y978"/>
<gene>
    <name evidence="1" type="ORF">NQ318_001533</name>
</gene>
<sequence>MDKTANRRYFHRTVYLIYICKSKLIKYKDIFRQMKLEILLRKEEKDHKKYSYLKFHLKKGNYMVSTKNALDKNSAKPIGRSLTRRFHLEIRDTFDLFEKNGTLLIGSFGVFAAEESRRGAPGHDFQINRNVTEHRAVRVYALNSKYLRFSPIYIYKTRIIIDDEPPEITYCVVENTGTLTLQAITPTQPMPSQEELDTKFAELVGTGCVSYNYSGSVLLELM</sequence>